<sequence>MKKILGTIVTSLVLFSSVNVFAGAKVSSQSILLDGKDTDVKGYIIQDNNYFKLRDVAALLDGKDAEFNVSYDEDRSAVIITSKSDYKKTDADLTPLKDSDSDIKKSTHNVYVNGIRHSFNVYSIDGYNYFKLRELGKTIGFDVNFDEKNNKVLIDSKAIKPRSLVNNQVEVKIVDYAAGYNDKVLDIIKDPILDINNFIKNINNNVLATTEEGQLSGETQYVKSENIVEVYPSLTKYIGKFTYKPYIRITQGEKSEIFPYEGKFEVAKTLASKGFDSTSEFEISLGAKTEDNFIKYSSFKYK</sequence>
<feature type="signal peptide" evidence="1">
    <location>
        <begin position="1"/>
        <end position="22"/>
    </location>
</feature>
<gene>
    <name evidence="2" type="ORF">PGLFYP46_01022</name>
</gene>
<evidence type="ECO:0000256" key="1">
    <source>
        <dbReference type="SAM" id="SignalP"/>
    </source>
</evidence>
<dbReference type="AlphaFoldDB" id="A0A6N2ZHE6"/>
<dbReference type="EMBL" id="CACRUP010000007">
    <property type="protein sequence ID" value="VYT77517.1"/>
    <property type="molecule type" value="Genomic_DNA"/>
</dbReference>
<evidence type="ECO:0000313" key="2">
    <source>
        <dbReference type="EMBL" id="VYT77517.1"/>
    </source>
</evidence>
<feature type="chain" id="PRO_5038994431" description="Copper amine oxidase-like N-terminal domain-containing protein" evidence="1">
    <location>
        <begin position="23"/>
        <end position="302"/>
    </location>
</feature>
<reference evidence="2" key="1">
    <citation type="submission" date="2019-11" db="EMBL/GenBank/DDBJ databases">
        <authorList>
            <person name="Feng L."/>
        </authorList>
    </citation>
    <scope>NUCLEOTIDE SEQUENCE</scope>
    <source>
        <strain evidence="2">PgorbachiiLFYP46</strain>
    </source>
</reference>
<organism evidence="2">
    <name type="scientific">Peptoniphilus gorbachii</name>
    <dbReference type="NCBI Taxonomy" id="411567"/>
    <lineage>
        <taxon>Bacteria</taxon>
        <taxon>Bacillati</taxon>
        <taxon>Bacillota</taxon>
        <taxon>Tissierellia</taxon>
        <taxon>Tissierellales</taxon>
        <taxon>Peptoniphilaceae</taxon>
        <taxon>Peptoniphilus</taxon>
    </lineage>
</organism>
<evidence type="ECO:0008006" key="3">
    <source>
        <dbReference type="Google" id="ProtNLM"/>
    </source>
</evidence>
<dbReference type="RefSeq" id="WP_156700592.1">
    <property type="nucleotide sequence ID" value="NZ_CACRUP010000007.1"/>
</dbReference>
<accession>A0A6N2ZHE6</accession>
<keyword evidence="1" id="KW-0732">Signal</keyword>
<proteinExistence type="predicted"/>
<name>A0A6N2ZHE6_9FIRM</name>
<protein>
    <recommendedName>
        <fullName evidence="3">Copper amine oxidase-like N-terminal domain-containing protein</fullName>
    </recommendedName>
</protein>